<comment type="caution">
    <text evidence="1">The sequence shown here is derived from an EMBL/GenBank/DDBJ whole genome shotgun (WGS) entry which is preliminary data.</text>
</comment>
<name>A0ACC1CP23_9NEOP</name>
<dbReference type="EMBL" id="CM034406">
    <property type="protein sequence ID" value="KAJ0173354.1"/>
    <property type="molecule type" value="Genomic_DNA"/>
</dbReference>
<sequence>MKTCVTVAVILMISRPCTSRSVVEPEESVVSVYTTLPTTQGTNSPLDVYHQIANNIAERITSPIYRFLGIDQNKTDAKLTKKPWDKIEILDEPEDVTKPDLPPVDNDITIPRDIEEISRGGSRKGPKKPEKLTLFSSADKKPERITLFSSYLPVENQESNETGIDDGFFDFDEGNDDAVTPREGAITLLLELISSLFQLVWGGFLTLLFPAPPDNTESESS</sequence>
<dbReference type="Proteomes" id="UP000824533">
    <property type="component" value="Linkage Group LG20"/>
</dbReference>
<keyword evidence="2" id="KW-1185">Reference proteome</keyword>
<protein>
    <submittedName>
        <fullName evidence="1">Uncharacterized protein</fullName>
    </submittedName>
</protein>
<organism evidence="1 2">
    <name type="scientific">Dendrolimus kikuchii</name>
    <dbReference type="NCBI Taxonomy" id="765133"/>
    <lineage>
        <taxon>Eukaryota</taxon>
        <taxon>Metazoa</taxon>
        <taxon>Ecdysozoa</taxon>
        <taxon>Arthropoda</taxon>
        <taxon>Hexapoda</taxon>
        <taxon>Insecta</taxon>
        <taxon>Pterygota</taxon>
        <taxon>Neoptera</taxon>
        <taxon>Endopterygota</taxon>
        <taxon>Lepidoptera</taxon>
        <taxon>Glossata</taxon>
        <taxon>Ditrysia</taxon>
        <taxon>Bombycoidea</taxon>
        <taxon>Lasiocampidae</taxon>
        <taxon>Dendrolimus</taxon>
    </lineage>
</organism>
<accession>A0ACC1CP23</accession>
<gene>
    <name evidence="1" type="ORF">K1T71_011530</name>
</gene>
<reference evidence="1 2" key="1">
    <citation type="journal article" date="2021" name="Front. Genet.">
        <title>Chromosome-Level Genome Assembly Reveals Significant Gene Expansion in the Toll and IMD Signaling Pathways of Dendrolimus kikuchii.</title>
        <authorList>
            <person name="Zhou J."/>
            <person name="Wu P."/>
            <person name="Xiong Z."/>
            <person name="Liu N."/>
            <person name="Zhao N."/>
            <person name="Ji M."/>
            <person name="Qiu Y."/>
            <person name="Yang B."/>
        </authorList>
    </citation>
    <scope>NUCLEOTIDE SEQUENCE [LARGE SCALE GENOMIC DNA]</scope>
    <source>
        <strain evidence="1">Ann1</strain>
    </source>
</reference>
<proteinExistence type="predicted"/>
<evidence type="ECO:0000313" key="1">
    <source>
        <dbReference type="EMBL" id="KAJ0173354.1"/>
    </source>
</evidence>
<evidence type="ECO:0000313" key="2">
    <source>
        <dbReference type="Proteomes" id="UP000824533"/>
    </source>
</evidence>